<evidence type="ECO:0000313" key="8">
    <source>
        <dbReference type="EMBL" id="ORY85243.1"/>
    </source>
</evidence>
<evidence type="ECO:0000256" key="6">
    <source>
        <dbReference type="SAM" id="Phobius"/>
    </source>
</evidence>
<keyword evidence="9" id="KW-1185">Reference proteome</keyword>
<feature type="compositionally biased region" description="Low complexity" evidence="5">
    <location>
        <begin position="339"/>
        <end position="368"/>
    </location>
</feature>
<evidence type="ECO:0000256" key="3">
    <source>
        <dbReference type="ARBA" id="ARBA00022833"/>
    </source>
</evidence>
<dbReference type="PANTHER" id="PTHR11224:SF10">
    <property type="entry name" value="IP09428P-RELATED"/>
    <property type="match status" value="1"/>
</dbReference>
<dbReference type="STRING" id="1754190.A0A1Y2FMN8"/>
<keyword evidence="6" id="KW-0812">Transmembrane</keyword>
<dbReference type="InterPro" id="IPR045072">
    <property type="entry name" value="MKRN-like"/>
</dbReference>
<gene>
    <name evidence="8" type="ORF">LY90DRAFT_663508</name>
</gene>
<name>A0A1Y2FMN8_9FUNG</name>
<keyword evidence="3 4" id="KW-0862">Zinc</keyword>
<keyword evidence="2 4" id="KW-0863">Zinc-finger</keyword>
<dbReference type="GO" id="GO:0008270">
    <property type="term" value="F:zinc ion binding"/>
    <property type="evidence" value="ECO:0007669"/>
    <property type="project" value="UniProtKB-KW"/>
</dbReference>
<feature type="compositionally biased region" description="Basic residues" evidence="5">
    <location>
        <begin position="245"/>
        <end position="259"/>
    </location>
</feature>
<evidence type="ECO:0000256" key="4">
    <source>
        <dbReference type="PROSITE-ProRule" id="PRU00723"/>
    </source>
</evidence>
<dbReference type="AlphaFoldDB" id="A0A1Y2FMN8"/>
<feature type="region of interest" description="Disordered" evidence="5">
    <location>
        <begin position="244"/>
        <end position="324"/>
    </location>
</feature>
<keyword evidence="6" id="KW-0472">Membrane</keyword>
<dbReference type="EMBL" id="MCOG01000004">
    <property type="protein sequence ID" value="ORY85243.1"/>
    <property type="molecule type" value="Genomic_DNA"/>
</dbReference>
<proteinExistence type="predicted"/>
<sequence>MANLDISFEERNNIIMNLAKKDFILDNKNFENKNLYFIKNQDTEKLTESELMTQFNNTTLEDSKNSKPKLNDNNIIGKNILEIKDNNLKWTDNEKIKTEEFENKDEINELFSVNTNFTKTYDNFFYFSEKKPNTNNNKFVNEICNSGKYNNSNVNNNQDDSLLKFRPSVYKKEENNFTSNNNNEMNFNNSFAIKNYKVINNTINNVNNLNLYKNNIDQIDNKMNNRINLQNNTVSAVLESDKNQKFKKMKQNKQIKKKNIKNDKQNSSSSDDELTYNNNSLNEESNLIKNNKNNNINDSNINSSNELNNYINSRDGQQNQSNDQDFQCSLRSVNERIDNGNNNSWNNNVDDLENKNTINNNNNNNIATFKKKKGKNGIPKKGKSGNGHSKYYKELICEKCGEKPTQFGLLSTIYINNLILIFIYNFYNLMYTKYLHIYIIFKIWRVPESDSEKFSHKCPICNVPSFHFIPSDIYCHSGPLKKHIIDRFRTRCSRISCKFYERVRHDGSHYCPFGQMCLFAHKDSNGVDIKKLDQPNNYDKSNESTLNNELLLNFDDNFITNSENFDKFSTINNTNLNNYVILNSFKPNEKYISFSNQKITNPILSNIQYYNNTNMNTNTLTNNNNNYFSNYFRSTIYI</sequence>
<keyword evidence="1 4" id="KW-0479">Metal-binding</keyword>
<feature type="region of interest" description="Disordered" evidence="5">
    <location>
        <begin position="337"/>
        <end position="385"/>
    </location>
</feature>
<dbReference type="Proteomes" id="UP000193920">
    <property type="component" value="Unassembled WGS sequence"/>
</dbReference>
<feature type="transmembrane region" description="Helical" evidence="6">
    <location>
        <begin position="407"/>
        <end position="427"/>
    </location>
</feature>
<dbReference type="GO" id="GO:0000209">
    <property type="term" value="P:protein polyubiquitination"/>
    <property type="evidence" value="ECO:0007669"/>
    <property type="project" value="InterPro"/>
</dbReference>
<dbReference type="GO" id="GO:0061630">
    <property type="term" value="F:ubiquitin protein ligase activity"/>
    <property type="evidence" value="ECO:0007669"/>
    <property type="project" value="InterPro"/>
</dbReference>
<reference evidence="8 9" key="1">
    <citation type="submission" date="2016-08" db="EMBL/GenBank/DDBJ databases">
        <title>A Parts List for Fungal Cellulosomes Revealed by Comparative Genomics.</title>
        <authorList>
            <consortium name="DOE Joint Genome Institute"/>
            <person name="Haitjema C.H."/>
            <person name="Gilmore S.P."/>
            <person name="Henske J.K."/>
            <person name="Solomon K.V."/>
            <person name="De Groot R."/>
            <person name="Kuo A."/>
            <person name="Mondo S.J."/>
            <person name="Salamov A.A."/>
            <person name="Labutti K."/>
            <person name="Zhao Z."/>
            <person name="Chiniquy J."/>
            <person name="Barry K."/>
            <person name="Brewer H.M."/>
            <person name="Purvine S.O."/>
            <person name="Wright A.T."/>
            <person name="Boxma B."/>
            <person name="Van Alen T."/>
            <person name="Hackstein J.H."/>
            <person name="Baker S.E."/>
            <person name="Grigoriev I.V."/>
            <person name="O'Malley M.A."/>
        </authorList>
    </citation>
    <scope>NUCLEOTIDE SEQUENCE [LARGE SCALE GENOMIC DNA]</scope>
    <source>
        <strain evidence="8 9">G1</strain>
    </source>
</reference>
<dbReference type="InterPro" id="IPR000571">
    <property type="entry name" value="Znf_CCCH"/>
</dbReference>
<protein>
    <recommendedName>
        <fullName evidence="7">C3H1-type domain-containing protein</fullName>
    </recommendedName>
</protein>
<keyword evidence="6" id="KW-1133">Transmembrane helix</keyword>
<accession>A0A1Y2FMN8</accession>
<comment type="caution">
    <text evidence="8">The sequence shown here is derived from an EMBL/GenBank/DDBJ whole genome shotgun (WGS) entry which is preliminary data.</text>
</comment>
<evidence type="ECO:0000256" key="1">
    <source>
        <dbReference type="ARBA" id="ARBA00022723"/>
    </source>
</evidence>
<organism evidence="8 9">
    <name type="scientific">Neocallimastix californiae</name>
    <dbReference type="NCBI Taxonomy" id="1754190"/>
    <lineage>
        <taxon>Eukaryota</taxon>
        <taxon>Fungi</taxon>
        <taxon>Fungi incertae sedis</taxon>
        <taxon>Chytridiomycota</taxon>
        <taxon>Chytridiomycota incertae sedis</taxon>
        <taxon>Neocallimastigomycetes</taxon>
        <taxon>Neocallimastigales</taxon>
        <taxon>Neocallimastigaceae</taxon>
        <taxon>Neocallimastix</taxon>
    </lineage>
</organism>
<dbReference type="OrthoDB" id="250836at2759"/>
<feature type="compositionally biased region" description="Polar residues" evidence="5">
    <location>
        <begin position="314"/>
        <end position="324"/>
    </location>
</feature>
<evidence type="ECO:0000256" key="5">
    <source>
        <dbReference type="SAM" id="MobiDB-lite"/>
    </source>
</evidence>
<feature type="zinc finger region" description="C3H1-type" evidence="4">
    <location>
        <begin position="491"/>
        <end position="524"/>
    </location>
</feature>
<dbReference type="PROSITE" id="PS50103">
    <property type="entry name" value="ZF_C3H1"/>
    <property type="match status" value="1"/>
</dbReference>
<evidence type="ECO:0000259" key="7">
    <source>
        <dbReference type="PROSITE" id="PS50103"/>
    </source>
</evidence>
<feature type="compositionally biased region" description="Low complexity" evidence="5">
    <location>
        <begin position="265"/>
        <end position="313"/>
    </location>
</feature>
<dbReference type="PANTHER" id="PTHR11224">
    <property type="entry name" value="MAKORIN-RELATED"/>
    <property type="match status" value="1"/>
</dbReference>
<feature type="domain" description="C3H1-type" evidence="7">
    <location>
        <begin position="491"/>
        <end position="524"/>
    </location>
</feature>
<evidence type="ECO:0000256" key="2">
    <source>
        <dbReference type="ARBA" id="ARBA00022771"/>
    </source>
</evidence>
<feature type="compositionally biased region" description="Basic residues" evidence="5">
    <location>
        <begin position="369"/>
        <end position="383"/>
    </location>
</feature>
<evidence type="ECO:0000313" key="9">
    <source>
        <dbReference type="Proteomes" id="UP000193920"/>
    </source>
</evidence>